<keyword evidence="2" id="KW-0378">Hydrolase</keyword>
<dbReference type="SUPFAM" id="SSF55154">
    <property type="entry name" value="CYTH-like phosphatases"/>
    <property type="match status" value="1"/>
</dbReference>
<dbReference type="GO" id="GO:0006397">
    <property type="term" value="P:mRNA processing"/>
    <property type="evidence" value="ECO:0007669"/>
    <property type="project" value="UniProtKB-KW"/>
</dbReference>
<name>A0A1Y1IP68_KLENI</name>
<reference evidence="7 8" key="1">
    <citation type="journal article" date="2014" name="Nat. Commun.">
        <title>Klebsormidium flaccidum genome reveals primary factors for plant terrestrial adaptation.</title>
        <authorList>
            <person name="Hori K."/>
            <person name="Maruyama F."/>
            <person name="Fujisawa T."/>
            <person name="Togashi T."/>
            <person name="Yamamoto N."/>
            <person name="Seo M."/>
            <person name="Sato S."/>
            <person name="Yamada T."/>
            <person name="Mori H."/>
            <person name="Tajima N."/>
            <person name="Moriyama T."/>
            <person name="Ikeuchi M."/>
            <person name="Watanabe M."/>
            <person name="Wada H."/>
            <person name="Kobayashi K."/>
            <person name="Saito M."/>
            <person name="Masuda T."/>
            <person name="Sasaki-Sekimoto Y."/>
            <person name="Mashiguchi K."/>
            <person name="Awai K."/>
            <person name="Shimojima M."/>
            <person name="Masuda S."/>
            <person name="Iwai M."/>
            <person name="Nobusawa T."/>
            <person name="Narise T."/>
            <person name="Kondo S."/>
            <person name="Saito H."/>
            <person name="Sato R."/>
            <person name="Murakawa M."/>
            <person name="Ihara Y."/>
            <person name="Oshima-Yamada Y."/>
            <person name="Ohtaka K."/>
            <person name="Satoh M."/>
            <person name="Sonobe K."/>
            <person name="Ishii M."/>
            <person name="Ohtani R."/>
            <person name="Kanamori-Sato M."/>
            <person name="Honoki R."/>
            <person name="Miyazaki D."/>
            <person name="Mochizuki H."/>
            <person name="Umetsu J."/>
            <person name="Higashi K."/>
            <person name="Shibata D."/>
            <person name="Kamiya Y."/>
            <person name="Sato N."/>
            <person name="Nakamura Y."/>
            <person name="Tabata S."/>
            <person name="Ida S."/>
            <person name="Kurokawa K."/>
            <person name="Ohta H."/>
        </authorList>
    </citation>
    <scope>NUCLEOTIDE SEQUENCE [LARGE SCALE GENOMIC DNA]</scope>
    <source>
        <strain evidence="7 8">NIES-2285</strain>
    </source>
</reference>
<organism evidence="7 8">
    <name type="scientific">Klebsormidium nitens</name>
    <name type="common">Green alga</name>
    <name type="synonym">Ulothrix nitens</name>
    <dbReference type="NCBI Taxonomy" id="105231"/>
    <lineage>
        <taxon>Eukaryota</taxon>
        <taxon>Viridiplantae</taxon>
        <taxon>Streptophyta</taxon>
        <taxon>Klebsormidiophyceae</taxon>
        <taxon>Klebsormidiales</taxon>
        <taxon>Klebsormidiaceae</taxon>
        <taxon>Klebsormidium</taxon>
    </lineage>
</organism>
<dbReference type="GO" id="GO:0140818">
    <property type="term" value="F:mRNA 5'-triphosphate monophosphatase activity"/>
    <property type="evidence" value="ECO:0007669"/>
    <property type="project" value="UniProtKB-EC"/>
</dbReference>
<dbReference type="InterPro" id="IPR004206">
    <property type="entry name" value="mRNA_triPase_Cet1"/>
</dbReference>
<feature type="region of interest" description="Disordered" evidence="5">
    <location>
        <begin position="291"/>
        <end position="315"/>
    </location>
</feature>
<evidence type="ECO:0000313" key="7">
    <source>
        <dbReference type="EMBL" id="GAQ90971.1"/>
    </source>
</evidence>
<dbReference type="Gene3D" id="3.20.100.10">
    <property type="entry name" value="mRNA triphosphatase Cet1-like"/>
    <property type="match status" value="1"/>
</dbReference>
<evidence type="ECO:0000259" key="6">
    <source>
        <dbReference type="Pfam" id="PF02940"/>
    </source>
</evidence>
<evidence type="ECO:0000256" key="5">
    <source>
        <dbReference type="SAM" id="MobiDB-lite"/>
    </source>
</evidence>
<sequence length="315" mass="36721">MEDYDLLENQDGREVGTNETVYKEWKRKLYGWRRDHPLPEYASLLDKMTQYFERHAFAPNNELEVRLGKVLERPRRFEPGVSANMFYKIVEGLRSFQSWENEAVTRHTDYICGEKRLRMYEDPGMPAKLVAKRSLVSLDVTALGSPFDFRFSIAKEKNLEATQQDIASITANAKHVRHKERMTFAYKVWLFDLTIVRTQGGVPLAPSDDCFEDTSEERNGGRVYEVEIELSNLASKVKKNSFNAMRLADSTILKFFDLMNFVEERKRTREELEVLRLKVMRWNGRLKKVKHEQATSTKAQTMGMECNPDAQPDLT</sequence>
<dbReference type="InterPro" id="IPR037009">
    <property type="entry name" value="mRNA_triPase_Cet1_sf"/>
</dbReference>
<evidence type="ECO:0000256" key="2">
    <source>
        <dbReference type="ARBA" id="ARBA00022801"/>
    </source>
</evidence>
<gene>
    <name evidence="7" type="ORF">KFL_007080090</name>
</gene>
<dbReference type="AlphaFoldDB" id="A0A1Y1IP68"/>
<dbReference type="EMBL" id="DF237657">
    <property type="protein sequence ID" value="GAQ90971.1"/>
    <property type="molecule type" value="Genomic_DNA"/>
</dbReference>
<evidence type="ECO:0000256" key="4">
    <source>
        <dbReference type="ARBA" id="ARBA00047740"/>
    </source>
</evidence>
<dbReference type="OrthoDB" id="272147at2759"/>
<evidence type="ECO:0000313" key="8">
    <source>
        <dbReference type="Proteomes" id="UP000054558"/>
    </source>
</evidence>
<feature type="domain" description="mRNA triphosphatase Cet1-like" evidence="6">
    <location>
        <begin position="115"/>
        <end position="229"/>
    </location>
</feature>
<evidence type="ECO:0000256" key="3">
    <source>
        <dbReference type="ARBA" id="ARBA00035028"/>
    </source>
</evidence>
<dbReference type="EC" id="3.6.1.74" evidence="3"/>
<accession>A0A1Y1IP68</accession>
<proteinExistence type="predicted"/>
<comment type="catalytic activity">
    <reaction evidence="4">
        <text>a 5'-end triphospho-ribonucleoside in mRNA + H2O = a 5'-end diphospho-ribonucleoside in mRNA + phosphate + H(+)</text>
        <dbReference type="Rhea" id="RHEA:67004"/>
        <dbReference type="Rhea" id="RHEA-COMP:17164"/>
        <dbReference type="Rhea" id="RHEA-COMP:17165"/>
        <dbReference type="ChEBI" id="CHEBI:15377"/>
        <dbReference type="ChEBI" id="CHEBI:15378"/>
        <dbReference type="ChEBI" id="CHEBI:43474"/>
        <dbReference type="ChEBI" id="CHEBI:167616"/>
        <dbReference type="ChEBI" id="CHEBI:167618"/>
        <dbReference type="EC" id="3.6.1.74"/>
    </reaction>
    <physiologicalReaction direction="left-to-right" evidence="4">
        <dbReference type="Rhea" id="RHEA:67005"/>
    </physiologicalReaction>
</comment>
<dbReference type="InterPro" id="IPR033469">
    <property type="entry name" value="CYTH-like_dom_sf"/>
</dbReference>
<keyword evidence="1" id="KW-0507">mRNA processing</keyword>
<protein>
    <recommendedName>
        <fullName evidence="3">mRNA 5'-phosphatase</fullName>
        <ecNumber evidence="3">3.6.1.74</ecNumber>
    </recommendedName>
</protein>
<dbReference type="GO" id="GO:0004651">
    <property type="term" value="F:polynucleotide 5'-phosphatase activity"/>
    <property type="evidence" value="ECO:0007669"/>
    <property type="project" value="InterPro"/>
</dbReference>
<dbReference type="Proteomes" id="UP000054558">
    <property type="component" value="Unassembled WGS sequence"/>
</dbReference>
<dbReference type="Pfam" id="PF02940">
    <property type="entry name" value="mRNA_triPase"/>
    <property type="match status" value="1"/>
</dbReference>
<evidence type="ECO:0000256" key="1">
    <source>
        <dbReference type="ARBA" id="ARBA00022664"/>
    </source>
</evidence>
<keyword evidence="8" id="KW-1185">Reference proteome</keyword>